<evidence type="ECO:0000259" key="1">
    <source>
        <dbReference type="Pfam" id="PF13271"/>
    </source>
</evidence>
<dbReference type="SUPFAM" id="SSF48452">
    <property type="entry name" value="TPR-like"/>
    <property type="match status" value="1"/>
</dbReference>
<feature type="domain" description="DUF4062" evidence="1">
    <location>
        <begin position="10"/>
        <end position="90"/>
    </location>
</feature>
<accession>A0ABS1JGK5</accession>
<dbReference type="InterPro" id="IPR025139">
    <property type="entry name" value="DUF4062"/>
</dbReference>
<name>A0ABS1JGK5_9BACL</name>
<sequence length="1385" mass="159069">MLRYRYVPHIFLGSTKQDLEEMRQIVSNQTRPFATLEMMEDFPVGSNPPPETCKERLKVCDHYILLIYRRYGWIPEGSDKSITEMEYEWARELNLPIKVYIHELEDGVPHEIDHPEKLQAFIERVSLETTPRPVKSVAEFASLLLITLRDWLPLDSVGTQQVSGTVPTFAEPQNVLGDVLEDRLQELLRRRLGGDRMATWSTLQHHLTDHAGSLPRHVAAQYYLVAAQWALEDDREASEVERYFSRAIELDSQLDVRVFRANQLRKDKQYDEAMSVLSPLDQENVLQTALQILIEQGKGAEAEDLLAGAGWFEATPELSRQLAVCDLQARHFGKAQRSIERLLMQDNHSPAYSLTAGYIAYWQGMPEEFFNPKTLFPILMIPGLFTPTPEQAVYLEQALEHFNNAKQRSARNREGYVKSRMAWIVTASHLSSRWQEANREAIELLEEDPGNDSAWAYVVHYGVELDVERHVEPVQRLIQEGKASLNQIVTMAHYQIQQEDFTAARNLLDDQRIQFRRHDELGRWEALMVFVLIQSGDEAEALRVMQESENLEDPVKQRMQLNLYERQGNQEAALELAERFARASGDRIDLRNWSYIAYDTGDWNRVAPAAEAWLAQHAERQAAELYALACMHLTRYNEALETVTTHESIFPDGGNNRFVLEIKFDAYWHLGRIFDTLQTVEQLWKHAPSEVLAVRWANLFTNQGEIMQAVHVLEKSIAEGVNTPAVYATLIDLLTTRDPYQAFAYAKRALEENRDNPHLYLRAMNCAFQTGHDQEGAEIMNEYHARFPDQSDLRLMSLEDVLQRLEQNREKHTKLQKEYLSGAIPVQVFADATSQSTGAIFYHWWHSDVGEWQLPIGYGGRQAVHPMIFQNRKVVMEYSAWLSAHAMGLIPALEQGFTSFVVSPHLMDCIQADIQQLTPGQPSRVQLSQELQEILPRVKKREVQMPEMDNTVGSELPVYDMQRLLAARENEAFLVTDGFVVEVSLEGEMPAELEEQRVYVREVLAALIQMGELPETVLESAPYAGLDIRPDKVNLLHEGSRLLVDRVFLEELLETDRLQVAAEVFELLVPSDIQKSLDREIQNISQIERNVDWLHELMNQLRRLNDAGKLEYVPRVEPRENVKILSHQMVEAVGYQTESLVPYWCEDRYLNRAPLAVNLFDVLLYLLASGVILEPDYRNYMTQLYRKNTHFRVPPAFLLFGLLKQARLVNGQLVENRHLSAIRSHISSATAEKSIIGREVLNEGGATEGLLYLNHLQDVVTDTLVGLWGDREIEQVTCQAASAWLLSHAYLSLADVPHLAPHVPPDLQESGGQFRLLIKGLQLENKESYFNWLATYLEARWKHAVDSQLYLRLFLRKTGILENFRFIQDQLPESLHALLEDPAEE</sequence>
<dbReference type="Proteomes" id="UP000602284">
    <property type="component" value="Unassembled WGS sequence"/>
</dbReference>
<dbReference type="Pfam" id="PF13271">
    <property type="entry name" value="DUF4062"/>
    <property type="match status" value="1"/>
</dbReference>
<protein>
    <submittedName>
        <fullName evidence="2">DUF4062 domain-containing protein</fullName>
    </submittedName>
</protein>
<organism evidence="2 3">
    <name type="scientific">Tumebacillus amylolyticus</name>
    <dbReference type="NCBI Taxonomy" id="2801339"/>
    <lineage>
        <taxon>Bacteria</taxon>
        <taxon>Bacillati</taxon>
        <taxon>Bacillota</taxon>
        <taxon>Bacilli</taxon>
        <taxon>Bacillales</taxon>
        <taxon>Alicyclobacillaceae</taxon>
        <taxon>Tumebacillus</taxon>
    </lineage>
</organism>
<proteinExistence type="predicted"/>
<dbReference type="Gene3D" id="1.25.40.10">
    <property type="entry name" value="Tetratricopeptide repeat domain"/>
    <property type="match status" value="2"/>
</dbReference>
<evidence type="ECO:0000313" key="3">
    <source>
        <dbReference type="Proteomes" id="UP000602284"/>
    </source>
</evidence>
<reference evidence="2 3" key="1">
    <citation type="submission" date="2021-01" db="EMBL/GenBank/DDBJ databases">
        <title>Tumebacillus sp. strain ITR2 16S ribosomal RNA gene Genome sequencing and assembly.</title>
        <authorList>
            <person name="Kang M."/>
        </authorList>
    </citation>
    <scope>NUCLEOTIDE SEQUENCE [LARGE SCALE GENOMIC DNA]</scope>
    <source>
        <strain evidence="2 3">ITR2</strain>
    </source>
</reference>
<dbReference type="RefSeq" id="WP_201637659.1">
    <property type="nucleotide sequence ID" value="NZ_JAEQNB010000006.1"/>
</dbReference>
<comment type="caution">
    <text evidence="2">The sequence shown here is derived from an EMBL/GenBank/DDBJ whole genome shotgun (WGS) entry which is preliminary data.</text>
</comment>
<gene>
    <name evidence="2" type="ORF">JJB07_19045</name>
</gene>
<dbReference type="InterPro" id="IPR011990">
    <property type="entry name" value="TPR-like_helical_dom_sf"/>
</dbReference>
<dbReference type="EMBL" id="JAEQNB010000006">
    <property type="protein sequence ID" value="MBL0388708.1"/>
    <property type="molecule type" value="Genomic_DNA"/>
</dbReference>
<evidence type="ECO:0000313" key="2">
    <source>
        <dbReference type="EMBL" id="MBL0388708.1"/>
    </source>
</evidence>
<keyword evidence="3" id="KW-1185">Reference proteome</keyword>